<keyword evidence="24" id="KW-1185">Reference proteome</keyword>
<dbReference type="InterPro" id="IPR045187">
    <property type="entry name" value="CcO_II"/>
</dbReference>
<reference evidence="23 24" key="1">
    <citation type="submission" date="2015-12" db="EMBL/GenBank/DDBJ databases">
        <authorList>
            <person name="Shamseldin A."/>
            <person name="Moawad H."/>
            <person name="Abd El-Rahim W.M."/>
            <person name="Sadowsky M.J."/>
        </authorList>
    </citation>
    <scope>NUCLEOTIDE SEQUENCE [LARGE SCALE GENOMIC DNA]</scope>
    <source>
        <strain evidence="23 24">WF1</strain>
    </source>
</reference>
<dbReference type="InterPro" id="IPR009056">
    <property type="entry name" value="Cyt_c-like_dom"/>
</dbReference>
<evidence type="ECO:0000256" key="17">
    <source>
        <dbReference type="RuleBase" id="RU000456"/>
    </source>
</evidence>
<dbReference type="SUPFAM" id="SSF49503">
    <property type="entry name" value="Cupredoxins"/>
    <property type="match status" value="1"/>
</dbReference>
<dbReference type="Pfam" id="PF00116">
    <property type="entry name" value="COX2"/>
    <property type="match status" value="1"/>
</dbReference>
<dbReference type="GO" id="GO:0016491">
    <property type="term" value="F:oxidoreductase activity"/>
    <property type="evidence" value="ECO:0007669"/>
    <property type="project" value="InterPro"/>
</dbReference>
<dbReference type="InterPro" id="IPR036257">
    <property type="entry name" value="Cyt_c_oxidase_su2_TM_sf"/>
</dbReference>
<evidence type="ECO:0000256" key="9">
    <source>
        <dbReference type="ARBA" id="ARBA00022982"/>
    </source>
</evidence>
<name>A0A1V8M662_9GAMM</name>
<evidence type="ECO:0000256" key="8">
    <source>
        <dbReference type="ARBA" id="ARBA00022967"/>
    </source>
</evidence>
<proteinExistence type="inferred from homology"/>
<dbReference type="InterPro" id="IPR008972">
    <property type="entry name" value="Cupredoxin"/>
</dbReference>
<evidence type="ECO:0000256" key="7">
    <source>
        <dbReference type="ARBA" id="ARBA00022723"/>
    </source>
</evidence>
<dbReference type="GO" id="GO:0042773">
    <property type="term" value="P:ATP synthesis coupled electron transport"/>
    <property type="evidence" value="ECO:0007669"/>
    <property type="project" value="TreeGrafter"/>
</dbReference>
<feature type="domain" description="Cytochrome c" evidence="22">
    <location>
        <begin position="279"/>
        <end position="357"/>
    </location>
</feature>
<dbReference type="PANTHER" id="PTHR22888:SF9">
    <property type="entry name" value="CYTOCHROME C OXIDASE SUBUNIT 2"/>
    <property type="match status" value="1"/>
</dbReference>
<evidence type="ECO:0000256" key="11">
    <source>
        <dbReference type="ARBA" id="ARBA00023004"/>
    </source>
</evidence>
<dbReference type="PRINTS" id="PR01166">
    <property type="entry name" value="CYCOXIDASEII"/>
</dbReference>
<keyword evidence="12 18" id="KW-0186">Copper</keyword>
<evidence type="ECO:0000259" key="22">
    <source>
        <dbReference type="PROSITE" id="PS51007"/>
    </source>
</evidence>
<evidence type="ECO:0000256" key="1">
    <source>
        <dbReference type="ARBA" id="ARBA00004141"/>
    </source>
</evidence>
<evidence type="ECO:0000256" key="10">
    <source>
        <dbReference type="ARBA" id="ARBA00022989"/>
    </source>
</evidence>
<sequence length="387" mass="42640">MVKTKQLFAGLALMTIGLGPAQANYTLNLMEGVTSISRDVYGLHMLVLWVCVFIGVAVFGTMFYSIYFHRKSRGYKASNFHESTKVEILWTIIPTVILIVLAIPATKVMLEMNDTKDSEMSIKVTGWQWKWEYEYLDSGIRFFSSLDEASNKARQLNSGIDPRTVPNYLLEVDKPLVVPVNTKIRFLFTAADVIHSWWVPQLGWKKDTIPGYINESWTSVDKAGTYRGQCTELCGRDHGFMPIVVIAMEKPDYEAWVAKQQGIAVENAAAAEKDWSQEDLIAKGESVYANNCASCHMADGAGLAGTFPSITGSSVVTGDINAQVELMLKGKGMMPAFGQMLDPVDFAAVSTFIRNGLGNSVGDSIQPTAIKSLQAAIPAVKYDDDDE</sequence>
<feature type="transmembrane region" description="Helical" evidence="19">
    <location>
        <begin position="47"/>
        <end position="67"/>
    </location>
</feature>
<evidence type="ECO:0000256" key="13">
    <source>
        <dbReference type="ARBA" id="ARBA00023136"/>
    </source>
</evidence>
<dbReference type="InterPro" id="IPR011759">
    <property type="entry name" value="Cyt_c_oxidase_su2_TM_dom"/>
</dbReference>
<evidence type="ECO:0000256" key="19">
    <source>
        <dbReference type="SAM" id="Phobius"/>
    </source>
</evidence>
<keyword evidence="4 16" id="KW-0349">Heme</keyword>
<organism evidence="23 24">
    <name type="scientific">Methyloprofundus sedimenti</name>
    <dbReference type="NCBI Taxonomy" id="1420851"/>
    <lineage>
        <taxon>Bacteria</taxon>
        <taxon>Pseudomonadati</taxon>
        <taxon>Pseudomonadota</taxon>
        <taxon>Gammaproteobacteria</taxon>
        <taxon>Methylococcales</taxon>
        <taxon>Methylococcaceae</taxon>
        <taxon>Methyloprofundus</taxon>
    </lineage>
</organism>
<dbReference type="GO" id="GO:0004129">
    <property type="term" value="F:cytochrome-c oxidase activity"/>
    <property type="evidence" value="ECO:0007669"/>
    <property type="project" value="UniProtKB-EC"/>
</dbReference>
<dbReference type="GO" id="GO:0005507">
    <property type="term" value="F:copper ion binding"/>
    <property type="evidence" value="ECO:0007669"/>
    <property type="project" value="InterPro"/>
</dbReference>
<keyword evidence="8" id="KW-1278">Translocase</keyword>
<dbReference type="Gene3D" id="1.10.287.90">
    <property type="match status" value="1"/>
</dbReference>
<evidence type="ECO:0000256" key="3">
    <source>
        <dbReference type="ARBA" id="ARBA00022448"/>
    </source>
</evidence>
<evidence type="ECO:0000256" key="16">
    <source>
        <dbReference type="PROSITE-ProRule" id="PRU00433"/>
    </source>
</evidence>
<dbReference type="Proteomes" id="UP000191980">
    <property type="component" value="Unassembled WGS sequence"/>
</dbReference>
<evidence type="ECO:0000313" key="24">
    <source>
        <dbReference type="Proteomes" id="UP000191980"/>
    </source>
</evidence>
<gene>
    <name evidence="23" type="ORF">AU255_03555</name>
</gene>
<keyword evidence="6 17" id="KW-0812">Transmembrane</keyword>
<dbReference type="InterPro" id="IPR014222">
    <property type="entry name" value="Cyt_c_oxidase_su2"/>
</dbReference>
<feature type="transmembrane region" description="Helical" evidence="19">
    <location>
        <begin position="88"/>
        <end position="110"/>
    </location>
</feature>
<evidence type="ECO:0000259" key="20">
    <source>
        <dbReference type="PROSITE" id="PS50857"/>
    </source>
</evidence>
<dbReference type="InterPro" id="IPR036909">
    <property type="entry name" value="Cyt_c-like_dom_sf"/>
</dbReference>
<feature type="domain" description="Cytochrome oxidase subunit II copper A binding" evidence="20">
    <location>
        <begin position="117"/>
        <end position="259"/>
    </location>
</feature>
<evidence type="ECO:0000256" key="15">
    <source>
        <dbReference type="ARBA" id="ARBA00047816"/>
    </source>
</evidence>
<dbReference type="EMBL" id="LPUF01000001">
    <property type="protein sequence ID" value="OQK16988.1"/>
    <property type="molecule type" value="Genomic_DNA"/>
</dbReference>
<dbReference type="STRING" id="1420851.AU255_03555"/>
<dbReference type="Pfam" id="PF13442">
    <property type="entry name" value="Cytochrome_CBB3"/>
    <property type="match status" value="1"/>
</dbReference>
<dbReference type="GO" id="GO:0020037">
    <property type="term" value="F:heme binding"/>
    <property type="evidence" value="ECO:0007669"/>
    <property type="project" value="InterPro"/>
</dbReference>
<evidence type="ECO:0000256" key="12">
    <source>
        <dbReference type="ARBA" id="ARBA00023008"/>
    </source>
</evidence>
<comment type="cofactor">
    <cofactor evidence="18">
        <name>Cu cation</name>
        <dbReference type="ChEBI" id="CHEBI:23378"/>
    </cofactor>
    <text evidence="18">Binds a copper A center.</text>
</comment>
<dbReference type="AlphaFoldDB" id="A0A1V8M662"/>
<comment type="catalytic activity">
    <reaction evidence="15 18">
        <text>4 Fe(II)-[cytochrome c] + O2 + 8 H(+)(in) = 4 Fe(III)-[cytochrome c] + 2 H2O + 4 H(+)(out)</text>
        <dbReference type="Rhea" id="RHEA:11436"/>
        <dbReference type="Rhea" id="RHEA-COMP:10350"/>
        <dbReference type="Rhea" id="RHEA-COMP:14399"/>
        <dbReference type="ChEBI" id="CHEBI:15377"/>
        <dbReference type="ChEBI" id="CHEBI:15378"/>
        <dbReference type="ChEBI" id="CHEBI:15379"/>
        <dbReference type="ChEBI" id="CHEBI:29033"/>
        <dbReference type="ChEBI" id="CHEBI:29034"/>
        <dbReference type="EC" id="7.1.1.9"/>
    </reaction>
</comment>
<keyword evidence="11 16" id="KW-0408">Iron</keyword>
<evidence type="ECO:0000256" key="4">
    <source>
        <dbReference type="ARBA" id="ARBA00022617"/>
    </source>
</evidence>
<dbReference type="GO" id="GO:0005886">
    <property type="term" value="C:plasma membrane"/>
    <property type="evidence" value="ECO:0007669"/>
    <property type="project" value="UniProtKB-SubCell"/>
</dbReference>
<dbReference type="InterPro" id="IPR002429">
    <property type="entry name" value="CcO_II-like_C"/>
</dbReference>
<dbReference type="PROSITE" id="PS00078">
    <property type="entry name" value="COX2"/>
    <property type="match status" value="1"/>
</dbReference>
<dbReference type="PROSITE" id="PS50999">
    <property type="entry name" value="COX2_TM"/>
    <property type="match status" value="1"/>
</dbReference>
<accession>A0A1V8M662</accession>
<comment type="caution">
    <text evidence="23">The sequence shown here is derived from an EMBL/GenBank/DDBJ whole genome shotgun (WGS) entry which is preliminary data.</text>
</comment>
<keyword evidence="10 19" id="KW-1133">Transmembrane helix</keyword>
<dbReference type="PROSITE" id="PS50857">
    <property type="entry name" value="COX2_CUA"/>
    <property type="match status" value="1"/>
</dbReference>
<dbReference type="PROSITE" id="PS51007">
    <property type="entry name" value="CYTC"/>
    <property type="match status" value="1"/>
</dbReference>
<evidence type="ECO:0000256" key="14">
    <source>
        <dbReference type="ARBA" id="ARBA00024688"/>
    </source>
</evidence>
<comment type="similarity">
    <text evidence="2 17">Belongs to the cytochrome c oxidase subunit 2 family.</text>
</comment>
<protein>
    <recommendedName>
        <fullName evidence="18">Cytochrome c oxidase subunit 2</fullName>
        <ecNumber evidence="18">7.1.1.9</ecNumber>
    </recommendedName>
</protein>
<dbReference type="EC" id="7.1.1.9" evidence="18"/>
<dbReference type="InterPro" id="IPR001505">
    <property type="entry name" value="Copper_CuA"/>
</dbReference>
<evidence type="ECO:0000259" key="21">
    <source>
        <dbReference type="PROSITE" id="PS50999"/>
    </source>
</evidence>
<comment type="function">
    <text evidence="14 18">Subunits I and II form the functional core of the enzyme complex. Electrons originating in cytochrome c are transferred via heme a and Cu(A) to the binuclear center formed by heme a3 and Cu(B).</text>
</comment>
<dbReference type="SUPFAM" id="SSF81464">
    <property type="entry name" value="Cytochrome c oxidase subunit II-like, transmembrane region"/>
    <property type="match status" value="1"/>
</dbReference>
<comment type="subcellular location">
    <subcellularLocation>
        <location evidence="17">Cell membrane</location>
        <topology evidence="17">Multi-pass membrane protein</topology>
    </subcellularLocation>
    <subcellularLocation>
        <location evidence="1">Membrane</location>
        <topology evidence="1">Multi-pass membrane protein</topology>
    </subcellularLocation>
</comment>
<evidence type="ECO:0000256" key="2">
    <source>
        <dbReference type="ARBA" id="ARBA00007866"/>
    </source>
</evidence>
<evidence type="ECO:0000256" key="18">
    <source>
        <dbReference type="RuleBase" id="RU004024"/>
    </source>
</evidence>
<dbReference type="SUPFAM" id="SSF46626">
    <property type="entry name" value="Cytochrome c"/>
    <property type="match status" value="1"/>
</dbReference>
<keyword evidence="13 19" id="KW-0472">Membrane</keyword>
<evidence type="ECO:0000256" key="5">
    <source>
        <dbReference type="ARBA" id="ARBA00022660"/>
    </source>
</evidence>
<dbReference type="NCBIfam" id="TIGR02866">
    <property type="entry name" value="CoxB"/>
    <property type="match status" value="1"/>
</dbReference>
<evidence type="ECO:0000313" key="23">
    <source>
        <dbReference type="EMBL" id="OQK16988.1"/>
    </source>
</evidence>
<keyword evidence="5 17" id="KW-0679">Respiratory chain</keyword>
<keyword evidence="7 16" id="KW-0479">Metal-binding</keyword>
<dbReference type="PANTHER" id="PTHR22888">
    <property type="entry name" value="CYTOCHROME C OXIDASE, SUBUNIT II"/>
    <property type="match status" value="1"/>
</dbReference>
<dbReference type="Gene3D" id="1.10.760.10">
    <property type="entry name" value="Cytochrome c-like domain"/>
    <property type="match status" value="1"/>
</dbReference>
<dbReference type="Gene3D" id="2.60.40.420">
    <property type="entry name" value="Cupredoxins - blue copper proteins"/>
    <property type="match status" value="1"/>
</dbReference>
<keyword evidence="3 17" id="KW-0813">Transport</keyword>
<evidence type="ECO:0000256" key="6">
    <source>
        <dbReference type="ARBA" id="ARBA00022692"/>
    </source>
</evidence>
<dbReference type="Pfam" id="PF02790">
    <property type="entry name" value="COX2_TM"/>
    <property type="match status" value="1"/>
</dbReference>
<dbReference type="OrthoDB" id="9781261at2"/>
<feature type="domain" description="Cytochrome oxidase subunit II transmembrane region profile" evidence="21">
    <location>
        <begin position="21"/>
        <end position="116"/>
    </location>
</feature>
<keyword evidence="9 17" id="KW-0249">Electron transport</keyword>